<feature type="transmembrane region" description="Helical" evidence="6">
    <location>
        <begin position="260"/>
        <end position="279"/>
    </location>
</feature>
<feature type="domain" description="ABC-2 type transporter transmembrane" evidence="7">
    <location>
        <begin position="243"/>
        <end position="450"/>
    </location>
</feature>
<evidence type="ECO:0000256" key="3">
    <source>
        <dbReference type="ARBA" id="ARBA00022989"/>
    </source>
</evidence>
<dbReference type="KEGG" id="sdd:D9753_18510"/>
<evidence type="ECO:0000256" key="4">
    <source>
        <dbReference type="ARBA" id="ARBA00023136"/>
    </source>
</evidence>
<gene>
    <name evidence="8" type="ORF">D9753_18510</name>
</gene>
<accession>A0A3G2JMS1</accession>
<feature type="region of interest" description="Disordered" evidence="5">
    <location>
        <begin position="1"/>
        <end position="239"/>
    </location>
</feature>
<feature type="transmembrane region" description="Helical" evidence="6">
    <location>
        <begin position="374"/>
        <end position="394"/>
    </location>
</feature>
<feature type="compositionally biased region" description="Gly residues" evidence="5">
    <location>
        <begin position="210"/>
        <end position="225"/>
    </location>
</feature>
<evidence type="ECO:0000256" key="6">
    <source>
        <dbReference type="SAM" id="Phobius"/>
    </source>
</evidence>
<evidence type="ECO:0000313" key="8">
    <source>
        <dbReference type="EMBL" id="AYN43736.1"/>
    </source>
</evidence>
<feature type="compositionally biased region" description="Gly residues" evidence="5">
    <location>
        <begin position="183"/>
        <end position="192"/>
    </location>
</feature>
<dbReference type="OrthoDB" id="3214063at2"/>
<reference evidence="8 9" key="1">
    <citation type="submission" date="2018-10" db="EMBL/GenBank/DDBJ databases">
        <title>The genome of Streptomyces dangxiongensis Z022.</title>
        <authorList>
            <person name="Zhang B."/>
        </authorList>
    </citation>
    <scope>NUCLEOTIDE SEQUENCE [LARGE SCALE GENOMIC DNA]</scope>
    <source>
        <strain evidence="8 9">Z022</strain>
    </source>
</reference>
<feature type="compositionally biased region" description="Basic residues" evidence="5">
    <location>
        <begin position="166"/>
        <end position="179"/>
    </location>
</feature>
<protein>
    <submittedName>
        <fullName evidence="8">ABC transporter permease</fullName>
    </submittedName>
</protein>
<dbReference type="PANTHER" id="PTHR43027">
    <property type="entry name" value="DOXORUBICIN RESISTANCE ABC TRANSPORTER PERMEASE PROTEIN DRRC-RELATED"/>
    <property type="match status" value="1"/>
</dbReference>
<feature type="transmembrane region" description="Helical" evidence="6">
    <location>
        <begin position="291"/>
        <end position="317"/>
    </location>
</feature>
<keyword evidence="9" id="KW-1185">Reference proteome</keyword>
<dbReference type="Proteomes" id="UP000268329">
    <property type="component" value="Chromosome"/>
</dbReference>
<evidence type="ECO:0000256" key="2">
    <source>
        <dbReference type="ARBA" id="ARBA00022692"/>
    </source>
</evidence>
<evidence type="ECO:0000259" key="7">
    <source>
        <dbReference type="Pfam" id="PF01061"/>
    </source>
</evidence>
<feature type="compositionally biased region" description="Basic and acidic residues" evidence="5">
    <location>
        <begin position="149"/>
        <end position="165"/>
    </location>
</feature>
<feature type="compositionally biased region" description="Basic residues" evidence="5">
    <location>
        <begin position="126"/>
        <end position="148"/>
    </location>
</feature>
<keyword evidence="3 6" id="KW-1133">Transmembrane helix</keyword>
<feature type="compositionally biased region" description="Low complexity" evidence="5">
    <location>
        <begin position="64"/>
        <end position="74"/>
    </location>
</feature>
<dbReference type="InterPro" id="IPR052902">
    <property type="entry name" value="ABC-2_transporter"/>
</dbReference>
<keyword evidence="2 6" id="KW-0812">Transmembrane</keyword>
<feature type="compositionally biased region" description="Basic residues" evidence="5">
    <location>
        <begin position="92"/>
        <end position="118"/>
    </location>
</feature>
<keyword evidence="4 6" id="KW-0472">Membrane</keyword>
<evidence type="ECO:0000313" key="9">
    <source>
        <dbReference type="Proteomes" id="UP000268329"/>
    </source>
</evidence>
<feature type="transmembrane region" description="Helical" evidence="6">
    <location>
        <begin position="456"/>
        <end position="479"/>
    </location>
</feature>
<dbReference type="Pfam" id="PF01061">
    <property type="entry name" value="ABC2_membrane"/>
    <property type="match status" value="1"/>
</dbReference>
<feature type="compositionally biased region" description="Low complexity" evidence="5">
    <location>
        <begin position="17"/>
        <end position="32"/>
    </location>
</feature>
<dbReference type="AlphaFoldDB" id="A0A3G2JMS1"/>
<evidence type="ECO:0000256" key="1">
    <source>
        <dbReference type="ARBA" id="ARBA00004141"/>
    </source>
</evidence>
<dbReference type="PANTHER" id="PTHR43027:SF2">
    <property type="entry name" value="TRANSPORT PERMEASE PROTEIN"/>
    <property type="match status" value="1"/>
</dbReference>
<name>A0A3G2JMS1_9ACTN</name>
<proteinExistence type="predicted"/>
<organism evidence="8 9">
    <name type="scientific">Streptomyces dangxiongensis</name>
    <dbReference type="NCBI Taxonomy" id="1442032"/>
    <lineage>
        <taxon>Bacteria</taxon>
        <taxon>Bacillati</taxon>
        <taxon>Actinomycetota</taxon>
        <taxon>Actinomycetes</taxon>
        <taxon>Kitasatosporales</taxon>
        <taxon>Streptomycetaceae</taxon>
        <taxon>Streptomyces</taxon>
    </lineage>
</organism>
<dbReference type="InterPro" id="IPR013525">
    <property type="entry name" value="ABC2_TM"/>
</dbReference>
<dbReference type="EMBL" id="CP033073">
    <property type="protein sequence ID" value="AYN43736.1"/>
    <property type="molecule type" value="Genomic_DNA"/>
</dbReference>
<dbReference type="GO" id="GO:0016020">
    <property type="term" value="C:membrane"/>
    <property type="evidence" value="ECO:0007669"/>
    <property type="project" value="UniProtKB-SubCell"/>
</dbReference>
<comment type="subcellular location">
    <subcellularLocation>
        <location evidence="1">Membrane</location>
        <topology evidence="1">Multi-pass membrane protein</topology>
    </subcellularLocation>
</comment>
<dbReference type="GO" id="GO:0140359">
    <property type="term" value="F:ABC-type transporter activity"/>
    <property type="evidence" value="ECO:0007669"/>
    <property type="project" value="InterPro"/>
</dbReference>
<feature type="transmembrane region" description="Helical" evidence="6">
    <location>
        <begin position="406"/>
        <end position="423"/>
    </location>
</feature>
<sequence length="489" mass="51457">MHQRSPAGARGPGPGRARGQATGAGRATVRRGAPPPRPGTRPARRPRGAVPRRADDRARRRGPPGHLGAGARAAGRGHDRAAHHALPGGGRGPRRPARHPARGAHRRLRHPGRGHRRPAVPDLLRTARRPLPRRPAAPRRPRRLRTRERRPDRAAAHARTPADGHRRPRLGRAHRRRTARPGGALGLPGGGVPRDRADGGPPAPAKPGVREGGGGVNGVSPGVGAGHAHRPSPGAPASATRRLQALARAELALLGRNRGVLFTALVVPLALPFSVRPALDRPDLERHDVSAGTVMLTAAVGFSLLFTVYTALVNIFVARREELVLKRLRTGEPTDAEILTGTALPAMAVGLAQALLLCAGGAVLLHAGAPRAPYLSLLGLAAGLVLSAALAALTASFTRSVESGQVTSLPLVLVTMTGSGVMFPTEVMPGRLASVCELLPLSPAIRLVRAGWTGQLGAYEILGTLATALAWTVVAVFAVRRWFRWEPRR</sequence>
<evidence type="ECO:0000256" key="5">
    <source>
        <dbReference type="SAM" id="MobiDB-lite"/>
    </source>
</evidence>
<feature type="transmembrane region" description="Helical" evidence="6">
    <location>
        <begin position="338"/>
        <end position="368"/>
    </location>
</feature>